<dbReference type="PROSITE" id="PS51935">
    <property type="entry name" value="NLPC_P60"/>
    <property type="match status" value="1"/>
</dbReference>
<dbReference type="InterPro" id="IPR051202">
    <property type="entry name" value="Peptidase_C40"/>
</dbReference>
<dbReference type="PANTHER" id="PTHR47053">
    <property type="entry name" value="MUREIN DD-ENDOPEPTIDASE MEPH-RELATED"/>
    <property type="match status" value="1"/>
</dbReference>
<organism evidence="8">
    <name type="scientific">Pseudomonas marincola</name>
    <dbReference type="NCBI Taxonomy" id="437900"/>
    <lineage>
        <taxon>Bacteria</taxon>
        <taxon>Pseudomonadati</taxon>
        <taxon>Pseudomonadota</taxon>
        <taxon>Gammaproteobacteria</taxon>
        <taxon>Pseudomonadales</taxon>
        <taxon>Pseudomonadaceae</taxon>
        <taxon>Pseudomonas</taxon>
    </lineage>
</organism>
<comment type="similarity">
    <text evidence="1">Belongs to the peptidase C40 family.</text>
</comment>
<dbReference type="SUPFAM" id="SSF54001">
    <property type="entry name" value="Cysteine proteinases"/>
    <property type="match status" value="1"/>
</dbReference>
<dbReference type="InterPro" id="IPR038765">
    <property type="entry name" value="Papain-like_cys_pep_sf"/>
</dbReference>
<dbReference type="Gene3D" id="3.90.1720.10">
    <property type="entry name" value="endopeptidase domain like (from Nostoc punctiforme)"/>
    <property type="match status" value="1"/>
</dbReference>
<dbReference type="PANTHER" id="PTHR47053:SF1">
    <property type="entry name" value="MUREIN DD-ENDOPEPTIDASE MEPH-RELATED"/>
    <property type="match status" value="1"/>
</dbReference>
<sequence>MRHFLIKSFLLFSLTVSTAFQAHAAPAARAVKVELPKADAIVDRARELLGIPYRWGGTSVHRGFDCSGLIVYLFGSEANIHLPRTTQQMLHSTKAPTVARSSLRAGDVVFFNHNGSGRVSHMGLYIGGGRFIHAPRTGKTIRISKLDSAYWSRHYIGAKRFLGGASAASRVASSKADRGNRDQPVLASRSRVSHRS</sequence>
<dbReference type="AlphaFoldDB" id="A0A653DXD5"/>
<evidence type="ECO:0000256" key="1">
    <source>
        <dbReference type="ARBA" id="ARBA00007074"/>
    </source>
</evidence>
<gene>
    <name evidence="8" type="ORF">PMYSY11_0075</name>
</gene>
<feature type="chain" id="PRO_5024848480" description="NlpC/P60 domain-containing protein" evidence="6">
    <location>
        <begin position="25"/>
        <end position="196"/>
    </location>
</feature>
<dbReference type="InterPro" id="IPR000064">
    <property type="entry name" value="NLP_P60_dom"/>
</dbReference>
<keyword evidence="2" id="KW-0645">Protease</keyword>
<proteinExistence type="inferred from homology"/>
<evidence type="ECO:0000256" key="4">
    <source>
        <dbReference type="ARBA" id="ARBA00022807"/>
    </source>
</evidence>
<accession>A0A653DXD5</accession>
<reference evidence="8" key="1">
    <citation type="submission" date="2019-02" db="EMBL/GenBank/DDBJ databases">
        <authorList>
            <consortium name="Genoscope - CEA"/>
            <person name="William W."/>
        </authorList>
    </citation>
    <scope>NUCLEOTIDE SEQUENCE [LARGE SCALE GENOMIC DNA]</scope>
    <source>
        <strain evidence="8">YSy11</strain>
    </source>
</reference>
<keyword evidence="6" id="KW-0732">Signal</keyword>
<evidence type="ECO:0000313" key="8">
    <source>
        <dbReference type="EMBL" id="VEV95122.1"/>
    </source>
</evidence>
<evidence type="ECO:0000256" key="5">
    <source>
        <dbReference type="SAM" id="MobiDB-lite"/>
    </source>
</evidence>
<keyword evidence="4" id="KW-0788">Thiol protease</keyword>
<dbReference type="GO" id="GO:0008234">
    <property type="term" value="F:cysteine-type peptidase activity"/>
    <property type="evidence" value="ECO:0007669"/>
    <property type="project" value="UniProtKB-KW"/>
</dbReference>
<evidence type="ECO:0000256" key="3">
    <source>
        <dbReference type="ARBA" id="ARBA00022801"/>
    </source>
</evidence>
<protein>
    <recommendedName>
        <fullName evidence="7">NlpC/P60 domain-containing protein</fullName>
    </recommendedName>
</protein>
<evidence type="ECO:0000256" key="2">
    <source>
        <dbReference type="ARBA" id="ARBA00022670"/>
    </source>
</evidence>
<name>A0A653DXD5_9PSED</name>
<dbReference type="GO" id="GO:0006508">
    <property type="term" value="P:proteolysis"/>
    <property type="evidence" value="ECO:0007669"/>
    <property type="project" value="UniProtKB-KW"/>
</dbReference>
<evidence type="ECO:0000256" key="6">
    <source>
        <dbReference type="SAM" id="SignalP"/>
    </source>
</evidence>
<feature type="signal peptide" evidence="6">
    <location>
        <begin position="1"/>
        <end position="24"/>
    </location>
</feature>
<dbReference type="EMBL" id="LR215729">
    <property type="protein sequence ID" value="VEV95122.1"/>
    <property type="molecule type" value="Genomic_DNA"/>
</dbReference>
<keyword evidence="3" id="KW-0378">Hydrolase</keyword>
<feature type="domain" description="NlpC/P60" evidence="7">
    <location>
        <begin position="35"/>
        <end position="162"/>
    </location>
</feature>
<feature type="region of interest" description="Disordered" evidence="5">
    <location>
        <begin position="171"/>
        <end position="196"/>
    </location>
</feature>
<evidence type="ECO:0000259" key="7">
    <source>
        <dbReference type="PROSITE" id="PS51935"/>
    </source>
</evidence>
<dbReference type="Pfam" id="PF00877">
    <property type="entry name" value="NLPC_P60"/>
    <property type="match status" value="1"/>
</dbReference>